<sequence>MNVSQIARLLLLVVSIVIVETAPVKAEARTLTPSFGLRLGHSKFMLPINRTLLAENFGDPNRLENDETPFSPKPQEPLKERVETSVARKYTARSHMGNKLDEDKPRTAFRLKDTPNLFKEHPGQIESWGLPMGGSESPRNIPLDENNHMHGGLRAKYIPYKGYTERKGKMASMYPQVQI</sequence>
<organism evidence="3 4">
    <name type="scientific">Colletotrichum fioriniae PJ7</name>
    <dbReference type="NCBI Taxonomy" id="1445577"/>
    <lineage>
        <taxon>Eukaryota</taxon>
        <taxon>Fungi</taxon>
        <taxon>Dikarya</taxon>
        <taxon>Ascomycota</taxon>
        <taxon>Pezizomycotina</taxon>
        <taxon>Sordariomycetes</taxon>
        <taxon>Hypocreomycetidae</taxon>
        <taxon>Glomerellales</taxon>
        <taxon>Glomerellaceae</taxon>
        <taxon>Colletotrichum</taxon>
        <taxon>Colletotrichum acutatum species complex</taxon>
    </lineage>
</organism>
<feature type="chain" id="PRO_5001456257" evidence="2">
    <location>
        <begin position="22"/>
        <end position="179"/>
    </location>
</feature>
<dbReference type="HOGENOM" id="CLU_1503322_0_0_1"/>
<evidence type="ECO:0000256" key="1">
    <source>
        <dbReference type="SAM" id="MobiDB-lite"/>
    </source>
</evidence>
<feature type="region of interest" description="Disordered" evidence="1">
    <location>
        <begin position="59"/>
        <end position="85"/>
    </location>
</feature>
<accession>A0A010QSC3</accession>
<proteinExistence type="predicted"/>
<evidence type="ECO:0000313" key="3">
    <source>
        <dbReference type="EMBL" id="EXF83042.1"/>
    </source>
</evidence>
<evidence type="ECO:0000313" key="4">
    <source>
        <dbReference type="Proteomes" id="UP000020467"/>
    </source>
</evidence>
<feature type="signal peptide" evidence="2">
    <location>
        <begin position="1"/>
        <end position="21"/>
    </location>
</feature>
<evidence type="ECO:0000256" key="2">
    <source>
        <dbReference type="SAM" id="SignalP"/>
    </source>
</evidence>
<protein>
    <submittedName>
        <fullName evidence="3">Uncharacterized protein</fullName>
    </submittedName>
</protein>
<comment type="caution">
    <text evidence="3">The sequence shown here is derived from an EMBL/GenBank/DDBJ whole genome shotgun (WGS) entry which is preliminary data.</text>
</comment>
<dbReference type="EMBL" id="JARH01000264">
    <property type="protein sequence ID" value="EXF83042.1"/>
    <property type="molecule type" value="Genomic_DNA"/>
</dbReference>
<dbReference type="AlphaFoldDB" id="A0A010QSC3"/>
<dbReference type="Proteomes" id="UP000020467">
    <property type="component" value="Unassembled WGS sequence"/>
</dbReference>
<keyword evidence="2" id="KW-0732">Signal</keyword>
<gene>
    <name evidence="3" type="ORF">CFIO01_06214</name>
</gene>
<reference evidence="3 4" key="1">
    <citation type="submission" date="2014-02" db="EMBL/GenBank/DDBJ databases">
        <title>The genome sequence of Colletotrichum fioriniae PJ7.</title>
        <authorList>
            <person name="Baroncelli R."/>
            <person name="Thon M.R."/>
        </authorList>
    </citation>
    <scope>NUCLEOTIDE SEQUENCE [LARGE SCALE GENOMIC DNA]</scope>
    <source>
        <strain evidence="3 4">PJ7</strain>
    </source>
</reference>
<name>A0A010QSC3_9PEZI</name>
<dbReference type="KEGG" id="cfj:CFIO01_06214"/>
<keyword evidence="4" id="KW-1185">Reference proteome</keyword>